<evidence type="ECO:0000256" key="3">
    <source>
        <dbReference type="ARBA" id="ARBA00022777"/>
    </source>
</evidence>
<dbReference type="InterPro" id="IPR017441">
    <property type="entry name" value="Protein_kinase_ATP_BS"/>
</dbReference>
<reference evidence="11" key="2">
    <citation type="submission" date="2025-09" db="UniProtKB">
        <authorList>
            <consortium name="Ensembl"/>
        </authorList>
    </citation>
    <scope>IDENTIFICATION</scope>
</reference>
<proteinExistence type="inferred from homology"/>
<keyword evidence="6" id="KW-0694">RNA-binding</keyword>
<comment type="similarity">
    <text evidence="5">Belongs to the protein kinase superfamily. Ser/Thr protein kinase family. GCN2 subfamily.</text>
</comment>
<organism evidence="11 12">
    <name type="scientific">Phasianus colchicus</name>
    <name type="common">Common pheasant</name>
    <dbReference type="NCBI Taxonomy" id="9054"/>
    <lineage>
        <taxon>Eukaryota</taxon>
        <taxon>Metazoa</taxon>
        <taxon>Chordata</taxon>
        <taxon>Craniata</taxon>
        <taxon>Vertebrata</taxon>
        <taxon>Euteleostomi</taxon>
        <taxon>Archelosauria</taxon>
        <taxon>Archosauria</taxon>
        <taxon>Dinosauria</taxon>
        <taxon>Saurischia</taxon>
        <taxon>Theropoda</taxon>
        <taxon>Coelurosauria</taxon>
        <taxon>Aves</taxon>
        <taxon>Neognathae</taxon>
        <taxon>Galloanserae</taxon>
        <taxon>Galliformes</taxon>
        <taxon>Phasianidae</taxon>
        <taxon>Phasianinae</taxon>
        <taxon>Phasianus</taxon>
    </lineage>
</organism>
<dbReference type="GO" id="GO:0003723">
    <property type="term" value="F:RNA binding"/>
    <property type="evidence" value="ECO:0007669"/>
    <property type="project" value="UniProtKB-UniRule"/>
</dbReference>
<dbReference type="InterPro" id="IPR008271">
    <property type="entry name" value="Ser/Thr_kinase_AS"/>
</dbReference>
<feature type="region of interest" description="Disordered" evidence="8">
    <location>
        <begin position="168"/>
        <end position="197"/>
    </location>
</feature>
<feature type="domain" description="DRBM" evidence="10">
    <location>
        <begin position="99"/>
        <end position="167"/>
    </location>
</feature>
<dbReference type="InterPro" id="IPR000719">
    <property type="entry name" value="Prot_kinase_dom"/>
</dbReference>
<dbReference type="GO" id="GO:0004694">
    <property type="term" value="F:eukaryotic translation initiation factor 2alpha kinase activity"/>
    <property type="evidence" value="ECO:0007669"/>
    <property type="project" value="TreeGrafter"/>
</dbReference>
<evidence type="ECO:0000256" key="1">
    <source>
        <dbReference type="ARBA" id="ARBA00022679"/>
    </source>
</evidence>
<dbReference type="FunFam" id="3.30.160.20:FF:000206">
    <property type="entry name" value="Eukaryotic translation initiation factor 2 alpha kinase 2"/>
    <property type="match status" value="1"/>
</dbReference>
<keyword evidence="2 7" id="KW-0547">Nucleotide-binding</keyword>
<evidence type="ECO:0000256" key="5">
    <source>
        <dbReference type="ARBA" id="ARBA00037982"/>
    </source>
</evidence>
<keyword evidence="3" id="KW-0418">Kinase</keyword>
<dbReference type="PANTHER" id="PTHR11042:SF163">
    <property type="entry name" value="INTERFERON-INDUCED, DOUBLE-STRANDED RNA-ACTIVATED PROTEIN KINASE"/>
    <property type="match status" value="1"/>
</dbReference>
<dbReference type="GO" id="GO:0005634">
    <property type="term" value="C:nucleus"/>
    <property type="evidence" value="ECO:0007669"/>
    <property type="project" value="TreeGrafter"/>
</dbReference>
<dbReference type="SMART" id="SM00358">
    <property type="entry name" value="DSRM"/>
    <property type="match status" value="2"/>
</dbReference>
<dbReference type="GO" id="GO:0005524">
    <property type="term" value="F:ATP binding"/>
    <property type="evidence" value="ECO:0007669"/>
    <property type="project" value="UniProtKB-UniRule"/>
</dbReference>
<feature type="binding site" evidence="7">
    <location>
        <position position="298"/>
    </location>
    <ligand>
        <name>ATP</name>
        <dbReference type="ChEBI" id="CHEBI:30616"/>
    </ligand>
</feature>
<protein>
    <submittedName>
        <fullName evidence="11">Eukaryotic translation initiation factor 2 alpha kinase 2</fullName>
    </submittedName>
</protein>
<evidence type="ECO:0000256" key="8">
    <source>
        <dbReference type="SAM" id="MobiDB-lite"/>
    </source>
</evidence>
<dbReference type="Gene3D" id="3.30.200.20">
    <property type="entry name" value="Phosphorylase Kinase, domain 1"/>
    <property type="match status" value="1"/>
</dbReference>
<dbReference type="SMART" id="SM00220">
    <property type="entry name" value="S_TKc"/>
    <property type="match status" value="1"/>
</dbReference>
<feature type="domain" description="DRBM" evidence="10">
    <location>
        <begin position="4"/>
        <end position="72"/>
    </location>
</feature>
<dbReference type="PROSITE" id="PS00107">
    <property type="entry name" value="PROTEIN_KINASE_ATP"/>
    <property type="match status" value="1"/>
</dbReference>
<dbReference type="SUPFAM" id="SSF54768">
    <property type="entry name" value="dsRNA-binding domain-like"/>
    <property type="match status" value="2"/>
</dbReference>
<dbReference type="OMA" id="KEKMWTD"/>
<evidence type="ECO:0000256" key="7">
    <source>
        <dbReference type="PROSITE-ProRule" id="PRU10141"/>
    </source>
</evidence>
<dbReference type="Gene3D" id="3.30.160.20">
    <property type="match status" value="2"/>
</dbReference>
<dbReference type="InterPro" id="IPR011009">
    <property type="entry name" value="Kinase-like_dom_sf"/>
</dbReference>
<keyword evidence="12" id="KW-1185">Reference proteome</keyword>
<reference evidence="11" key="1">
    <citation type="submission" date="2025-08" db="UniProtKB">
        <authorList>
            <consortium name="Ensembl"/>
        </authorList>
    </citation>
    <scope>IDENTIFICATION</scope>
</reference>
<sequence length="540" mass="61472">MDREYMSNLNSYCQRKNCKLEYVIVDVRGPSHDPEFTVMVRINGKEYGTGTGKSKKDAKAAAAKKTWDMIVPKQDSPSNVHAPDLVTSPLSADVLPTFDFVSLLNQYSQRTMQLVDYSNISRTGDAHAPMYSCSCKISGHVYGRGTGNSLAAAKQAAAEEAYRVLQEQDSSRLRSENSSSTFCERSDSCGEQSQSESWGITFKDSATNLTEKAKDMSLSEEPTNSQVEVLAPNFNNARNEQEKVMSNICRNKSEADDEYTVDERFRREYKHIEPIGEGGFGNVFKATSRIDERTYAVKRVELIKRNVMREVKELAKLEHENIVRYYCSWEGTDRMIYPESSKNSVIPVPCLFIQMELCEQGPLEKWIENNRKKENYHEMAQDKFSQILKGVDYIHSKNLIHRDLKPQNIFLSHEGKIKIGDFGLVTSVTYDPLTKNRGTQSYMAPEQSGDRYGKEVDIYALGLIWFEILSALVSHHEKNRIWEDIRESKLPLAFTKQFKIQVPIIKKMLSNDPSKRLSASQILGILKPADKDNSHKAYSH</sequence>
<dbReference type="Pfam" id="PF00069">
    <property type="entry name" value="Pkinase"/>
    <property type="match status" value="1"/>
</dbReference>
<dbReference type="PROSITE" id="PS00108">
    <property type="entry name" value="PROTEIN_KINASE_ST"/>
    <property type="match status" value="1"/>
</dbReference>
<dbReference type="Ensembl" id="ENSPCLT00000001931.1">
    <property type="protein sequence ID" value="ENSPCLP00000001415.1"/>
    <property type="gene ID" value="ENSPCLG00000001207.1"/>
</dbReference>
<name>A0A669P313_PHACC</name>
<dbReference type="PROSITE" id="PS50137">
    <property type="entry name" value="DS_RBD"/>
    <property type="match status" value="2"/>
</dbReference>
<dbReference type="Proteomes" id="UP000472261">
    <property type="component" value="Unplaced"/>
</dbReference>
<dbReference type="AlphaFoldDB" id="A0A669P313"/>
<dbReference type="GO" id="GO:0005737">
    <property type="term" value="C:cytoplasm"/>
    <property type="evidence" value="ECO:0007669"/>
    <property type="project" value="TreeGrafter"/>
</dbReference>
<feature type="domain" description="Protein kinase" evidence="9">
    <location>
        <begin position="269"/>
        <end position="538"/>
    </location>
</feature>
<dbReference type="InterPro" id="IPR014720">
    <property type="entry name" value="dsRBD_dom"/>
</dbReference>
<dbReference type="Gene3D" id="1.10.510.10">
    <property type="entry name" value="Transferase(Phosphotransferase) domain 1"/>
    <property type="match status" value="1"/>
</dbReference>
<evidence type="ECO:0000256" key="4">
    <source>
        <dbReference type="ARBA" id="ARBA00022840"/>
    </source>
</evidence>
<evidence type="ECO:0000313" key="11">
    <source>
        <dbReference type="Ensembl" id="ENSPCLP00000001415.1"/>
    </source>
</evidence>
<dbReference type="PROSITE" id="PS50011">
    <property type="entry name" value="PROTEIN_KINASE_DOM"/>
    <property type="match status" value="1"/>
</dbReference>
<evidence type="ECO:0000256" key="2">
    <source>
        <dbReference type="ARBA" id="ARBA00022741"/>
    </source>
</evidence>
<evidence type="ECO:0000313" key="12">
    <source>
        <dbReference type="Proteomes" id="UP000472261"/>
    </source>
</evidence>
<dbReference type="Pfam" id="PF00035">
    <property type="entry name" value="dsrm"/>
    <property type="match status" value="2"/>
</dbReference>
<dbReference type="InterPro" id="IPR050339">
    <property type="entry name" value="CC_SR_Kinase"/>
</dbReference>
<dbReference type="SUPFAM" id="SSF56112">
    <property type="entry name" value="Protein kinase-like (PK-like)"/>
    <property type="match status" value="1"/>
</dbReference>
<dbReference type="PANTHER" id="PTHR11042">
    <property type="entry name" value="EUKARYOTIC TRANSLATION INITIATION FACTOR 2-ALPHA KINASE EIF2-ALPHA KINASE -RELATED"/>
    <property type="match status" value="1"/>
</dbReference>
<keyword evidence="4 7" id="KW-0067">ATP-binding</keyword>
<keyword evidence="1" id="KW-0808">Transferase</keyword>
<evidence type="ECO:0000256" key="6">
    <source>
        <dbReference type="PROSITE-ProRule" id="PRU00266"/>
    </source>
</evidence>
<evidence type="ECO:0000259" key="9">
    <source>
        <dbReference type="PROSITE" id="PS50011"/>
    </source>
</evidence>
<evidence type="ECO:0000259" key="10">
    <source>
        <dbReference type="PROSITE" id="PS50137"/>
    </source>
</evidence>
<accession>A0A669P313</accession>